<keyword evidence="2" id="KW-1185">Reference proteome</keyword>
<comment type="caution">
    <text evidence="1">The sequence shown here is derived from an EMBL/GenBank/DDBJ whole genome shotgun (WGS) entry which is preliminary data.</text>
</comment>
<sequence length="331" mass="37370">MLIANSLVNSVDLSKLPAQLQETLSNKPIVFNQILVDGFEKIRQDFIVDESDEKTPLLSMEVRDILQPAKDGFDPTENAVAFGARMPEFHDIDIDLSLKRSDILKYFRSYLKYITGLKTQAEVLANPWPLFFLEQILGKAGNDLALISAYQGERNDNQKGARYVMNGLLYKLTQGRASGGDIAESNIYESVLDAIEFDAGVYDETNELAQLTESVPELAGRAMFVEMSPRSYRLYKQSRRAKSPNLVSLSEQPTHLDDFPNIEIKVESGLGNKRFQWLTVPGNKFFTFNQGYENFTAKLMEAIKGYEANIMFSADVNYGTGKYVFSNDRED</sequence>
<reference evidence="2" key="1">
    <citation type="submission" date="2018-02" db="EMBL/GenBank/DDBJ databases">
        <title>Genome sequencing of Solimonas sp. HR-BB.</title>
        <authorList>
            <person name="Lee Y."/>
            <person name="Jeon C.O."/>
        </authorList>
    </citation>
    <scope>NUCLEOTIDE SEQUENCE [LARGE SCALE GENOMIC DNA]</scope>
    <source>
        <strain evidence="2">HR-U</strain>
    </source>
</reference>
<dbReference type="EMBL" id="PTRA01000001">
    <property type="protein sequence ID" value="PQA59172.1"/>
    <property type="molecule type" value="Genomic_DNA"/>
</dbReference>
<dbReference type="RefSeq" id="WP_104710469.1">
    <property type="nucleotide sequence ID" value="NZ_PTRA01000001.1"/>
</dbReference>
<organism evidence="1 2">
    <name type="scientific">Siphonobacter curvatus</name>
    <dbReference type="NCBI Taxonomy" id="2094562"/>
    <lineage>
        <taxon>Bacteria</taxon>
        <taxon>Pseudomonadati</taxon>
        <taxon>Bacteroidota</taxon>
        <taxon>Cytophagia</taxon>
        <taxon>Cytophagales</taxon>
        <taxon>Cytophagaceae</taxon>
        <taxon>Siphonobacter</taxon>
    </lineage>
</organism>
<dbReference type="AlphaFoldDB" id="A0A2S7IN63"/>
<evidence type="ECO:0000313" key="1">
    <source>
        <dbReference type="EMBL" id="PQA59172.1"/>
    </source>
</evidence>
<accession>A0A2S7IN63</accession>
<dbReference type="Proteomes" id="UP000239590">
    <property type="component" value="Unassembled WGS sequence"/>
</dbReference>
<gene>
    <name evidence="1" type="ORF">C5O19_05815</name>
</gene>
<evidence type="ECO:0000313" key="2">
    <source>
        <dbReference type="Proteomes" id="UP000239590"/>
    </source>
</evidence>
<dbReference type="OrthoDB" id="933027at2"/>
<name>A0A2S7IN63_9BACT</name>
<proteinExistence type="predicted"/>
<protein>
    <submittedName>
        <fullName evidence="1">Uncharacterized protein</fullName>
    </submittedName>
</protein>